<dbReference type="InterPro" id="IPR008978">
    <property type="entry name" value="HSP20-like_chaperone"/>
</dbReference>
<protein>
    <recommendedName>
        <fullName evidence="6">SHSP domain-containing protein</fullName>
    </recommendedName>
</protein>
<dbReference type="Pfam" id="PF00011">
    <property type="entry name" value="HSP20"/>
    <property type="match status" value="1"/>
</dbReference>
<dbReference type="PANTHER" id="PTHR46991">
    <property type="entry name" value="23.5 KDA HEAT SHOCK PROTEIN, MITOCHONDRIAL"/>
    <property type="match status" value="1"/>
</dbReference>
<dbReference type="Proteomes" id="UP000594263">
    <property type="component" value="Unplaced"/>
</dbReference>
<evidence type="ECO:0000256" key="4">
    <source>
        <dbReference type="RuleBase" id="RU003616"/>
    </source>
</evidence>
<dbReference type="PANTHER" id="PTHR46991:SF11">
    <property type="entry name" value="SMALL HEAT SHOCK PROTEIN HSPF"/>
    <property type="match status" value="1"/>
</dbReference>
<dbReference type="InterPro" id="IPR002068">
    <property type="entry name" value="A-crystallin/Hsp20_dom"/>
</dbReference>
<feature type="region of interest" description="Disordered" evidence="5">
    <location>
        <begin position="1"/>
        <end position="33"/>
    </location>
</feature>
<sequence length="89" mass="10029">MPGLARDDMENTLVIKGEEKQESEGKESSMRSCSRIELPPNVYKPDGIKAAMRNGVLKVIVPKVREEEKTDVLHHVNIDLQDPCDDILE</sequence>
<evidence type="ECO:0000256" key="5">
    <source>
        <dbReference type="SAM" id="MobiDB-lite"/>
    </source>
</evidence>
<keyword evidence="1" id="KW-0809">Transit peptide</keyword>
<organism evidence="7 8">
    <name type="scientific">Kalanchoe fedtschenkoi</name>
    <name type="common">Lavender scallops</name>
    <name type="synonym">South American air plant</name>
    <dbReference type="NCBI Taxonomy" id="63787"/>
    <lineage>
        <taxon>Eukaryota</taxon>
        <taxon>Viridiplantae</taxon>
        <taxon>Streptophyta</taxon>
        <taxon>Embryophyta</taxon>
        <taxon>Tracheophyta</taxon>
        <taxon>Spermatophyta</taxon>
        <taxon>Magnoliopsida</taxon>
        <taxon>eudicotyledons</taxon>
        <taxon>Gunneridae</taxon>
        <taxon>Pentapetalae</taxon>
        <taxon>Saxifragales</taxon>
        <taxon>Crassulaceae</taxon>
        <taxon>Kalanchoe</taxon>
    </lineage>
</organism>
<evidence type="ECO:0000313" key="7">
    <source>
        <dbReference type="EnsemblPlants" id="Kaladp0844s0032.1.v1.1"/>
    </source>
</evidence>
<name>A0A7N0VJ43_KALFE</name>
<evidence type="ECO:0000256" key="3">
    <source>
        <dbReference type="PROSITE-ProRule" id="PRU00285"/>
    </source>
</evidence>
<keyword evidence="2" id="KW-0346">Stress response</keyword>
<evidence type="ECO:0000256" key="2">
    <source>
        <dbReference type="ARBA" id="ARBA00023016"/>
    </source>
</evidence>
<dbReference type="OMA" id="ARDDMEN"/>
<dbReference type="Gramene" id="Kaladp0844s0032.1.v1.1">
    <property type="protein sequence ID" value="Kaladp0844s0032.1.v1.1"/>
    <property type="gene ID" value="Kaladp0844s0032.v1.1"/>
</dbReference>
<evidence type="ECO:0000259" key="6">
    <source>
        <dbReference type="PROSITE" id="PS01031"/>
    </source>
</evidence>
<dbReference type="InterPro" id="IPR044656">
    <property type="entry name" value="HSP14.7/HSP23.5/HSP23.6-like"/>
</dbReference>
<dbReference type="SUPFAM" id="SSF49764">
    <property type="entry name" value="HSP20-like chaperones"/>
    <property type="match status" value="1"/>
</dbReference>
<keyword evidence="8" id="KW-1185">Reference proteome</keyword>
<proteinExistence type="inferred from homology"/>
<accession>A0A7N0VJ43</accession>
<dbReference type="EnsemblPlants" id="Kaladp0844s0032.1.v1.1">
    <property type="protein sequence ID" value="Kaladp0844s0032.1.v1.1"/>
    <property type="gene ID" value="Kaladp0844s0032.v1.1"/>
</dbReference>
<feature type="domain" description="SHSP" evidence="6">
    <location>
        <begin position="1"/>
        <end position="79"/>
    </location>
</feature>
<dbReference type="Gene3D" id="2.60.40.790">
    <property type="match status" value="1"/>
</dbReference>
<dbReference type="AlphaFoldDB" id="A0A7N0VJ43"/>
<evidence type="ECO:0000256" key="1">
    <source>
        <dbReference type="ARBA" id="ARBA00022946"/>
    </source>
</evidence>
<feature type="compositionally biased region" description="Basic and acidic residues" evidence="5">
    <location>
        <begin position="16"/>
        <end position="29"/>
    </location>
</feature>
<dbReference type="PROSITE" id="PS01031">
    <property type="entry name" value="SHSP"/>
    <property type="match status" value="1"/>
</dbReference>
<comment type="similarity">
    <text evidence="3 4">Belongs to the small heat shock protein (HSP20) family.</text>
</comment>
<reference evidence="7" key="1">
    <citation type="submission" date="2021-01" db="UniProtKB">
        <authorList>
            <consortium name="EnsemblPlants"/>
        </authorList>
    </citation>
    <scope>IDENTIFICATION</scope>
</reference>
<evidence type="ECO:0000313" key="8">
    <source>
        <dbReference type="Proteomes" id="UP000594263"/>
    </source>
</evidence>
<dbReference type="CDD" id="cd06464">
    <property type="entry name" value="ACD_sHsps-like"/>
    <property type="match status" value="1"/>
</dbReference>